<dbReference type="Pfam" id="PF13316">
    <property type="entry name" value="DUF4087"/>
    <property type="match status" value="1"/>
</dbReference>
<organism evidence="2 3">
    <name type="scientific">Xaviernesmea oryzae</name>
    <dbReference type="NCBI Taxonomy" id="464029"/>
    <lineage>
        <taxon>Bacteria</taxon>
        <taxon>Pseudomonadati</taxon>
        <taxon>Pseudomonadota</taxon>
        <taxon>Alphaproteobacteria</taxon>
        <taxon>Hyphomicrobiales</taxon>
        <taxon>Rhizobiaceae</taxon>
        <taxon>Rhizobium/Agrobacterium group</taxon>
        <taxon>Xaviernesmea</taxon>
    </lineage>
</organism>
<evidence type="ECO:0000313" key="3">
    <source>
        <dbReference type="Proteomes" id="UP000192903"/>
    </source>
</evidence>
<gene>
    <name evidence="2" type="ORF">SAMN02982989_4538</name>
</gene>
<feature type="chain" id="PRO_5013049966" description="DUF4087 domain-containing protein" evidence="1">
    <location>
        <begin position="24"/>
        <end position="128"/>
    </location>
</feature>
<protein>
    <recommendedName>
        <fullName evidence="4">DUF4087 domain-containing protein</fullName>
    </recommendedName>
</protein>
<proteinExistence type="predicted"/>
<evidence type="ECO:0000256" key="1">
    <source>
        <dbReference type="SAM" id="SignalP"/>
    </source>
</evidence>
<dbReference type="RefSeq" id="WP_085419983.1">
    <property type="nucleotide sequence ID" value="NZ_FXAF01000002.1"/>
</dbReference>
<dbReference type="OrthoDB" id="339834at2"/>
<dbReference type="EMBL" id="FXAF01000002">
    <property type="protein sequence ID" value="SMF02533.1"/>
    <property type="molecule type" value="Genomic_DNA"/>
</dbReference>
<keyword evidence="1" id="KW-0732">Signal</keyword>
<keyword evidence="3" id="KW-1185">Reference proteome</keyword>
<dbReference type="InterPro" id="IPR025145">
    <property type="entry name" value="DUF4087"/>
</dbReference>
<dbReference type="STRING" id="464029.SAMN02982989_4538"/>
<evidence type="ECO:0000313" key="2">
    <source>
        <dbReference type="EMBL" id="SMF02533.1"/>
    </source>
</evidence>
<name>A0A1X7CTV3_9HYPH</name>
<dbReference type="AlphaFoldDB" id="A0A1X7CTV3"/>
<dbReference type="Proteomes" id="UP000192903">
    <property type="component" value="Unassembled WGS sequence"/>
</dbReference>
<accession>A0A1X7CTV3</accession>
<reference evidence="3" key="1">
    <citation type="submission" date="2017-04" db="EMBL/GenBank/DDBJ databases">
        <authorList>
            <person name="Varghese N."/>
            <person name="Submissions S."/>
        </authorList>
    </citation>
    <scope>NUCLEOTIDE SEQUENCE [LARGE SCALE GENOMIC DNA]</scope>
    <source>
        <strain evidence="3">B4P</strain>
    </source>
</reference>
<sequence length="128" mass="13850">MIKSMCQLTLAGVVAFWALQVSAAENRCGWYQMPTPGNLWLTDRDATWSITSQGEAAGPDAVDAEKAPDFDGRQFVETNVPGAGYGYGCACMRVDTDAKAQRITKVYSGKIRPLSACRNDKSLPAPQD</sequence>
<evidence type="ECO:0008006" key="4">
    <source>
        <dbReference type="Google" id="ProtNLM"/>
    </source>
</evidence>
<feature type="signal peptide" evidence="1">
    <location>
        <begin position="1"/>
        <end position="23"/>
    </location>
</feature>